<protein>
    <submittedName>
        <fullName evidence="5">Uncharacterized pyridoxal phosphate-dependent enzyme</fullName>
    </submittedName>
</protein>
<evidence type="ECO:0000259" key="4">
    <source>
        <dbReference type="Pfam" id="PF00266"/>
    </source>
</evidence>
<dbReference type="OrthoDB" id="9787096at2"/>
<proteinExistence type="predicted"/>
<accession>A0A1T5BV30</accession>
<evidence type="ECO:0000256" key="1">
    <source>
        <dbReference type="ARBA" id="ARBA00001933"/>
    </source>
</evidence>
<evidence type="ECO:0000313" key="5">
    <source>
        <dbReference type="EMBL" id="SKB51056.1"/>
    </source>
</evidence>
<comment type="cofactor">
    <cofactor evidence="1">
        <name>pyridoxal 5'-phosphate</name>
        <dbReference type="ChEBI" id="CHEBI:597326"/>
    </cofactor>
</comment>
<feature type="chain" id="PRO_5012978973" evidence="3">
    <location>
        <begin position="22"/>
        <end position="525"/>
    </location>
</feature>
<dbReference type="InterPro" id="IPR015424">
    <property type="entry name" value="PyrdxlP-dep_Trfase"/>
</dbReference>
<reference evidence="6" key="1">
    <citation type="submission" date="2017-02" db="EMBL/GenBank/DDBJ databases">
        <authorList>
            <person name="Varghese N."/>
            <person name="Submissions S."/>
        </authorList>
    </citation>
    <scope>NUCLEOTIDE SEQUENCE [LARGE SCALE GENOMIC DNA]</scope>
    <source>
        <strain evidence="6">DSM 22385</strain>
    </source>
</reference>
<evidence type="ECO:0000256" key="2">
    <source>
        <dbReference type="ARBA" id="ARBA00022898"/>
    </source>
</evidence>
<dbReference type="AlphaFoldDB" id="A0A1T5BV30"/>
<dbReference type="InterPro" id="IPR015421">
    <property type="entry name" value="PyrdxlP-dep_Trfase_major"/>
</dbReference>
<dbReference type="InterPro" id="IPR000192">
    <property type="entry name" value="Aminotrans_V_dom"/>
</dbReference>
<gene>
    <name evidence="5" type="ORF">SAMN05661099_1693</name>
</gene>
<dbReference type="STRING" id="572036.SAMN05661099_1693"/>
<name>A0A1T5BV30_9SPHI</name>
<dbReference type="Gene3D" id="3.40.640.10">
    <property type="entry name" value="Type I PLP-dependent aspartate aminotransferase-like (Major domain)"/>
    <property type="match status" value="1"/>
</dbReference>
<dbReference type="EMBL" id="FUYR01000001">
    <property type="protein sequence ID" value="SKB51056.1"/>
    <property type="molecule type" value="Genomic_DNA"/>
</dbReference>
<dbReference type="Proteomes" id="UP000189981">
    <property type="component" value="Unassembled WGS sequence"/>
</dbReference>
<feature type="domain" description="Aminotransferase class V" evidence="4">
    <location>
        <begin position="171"/>
        <end position="329"/>
    </location>
</feature>
<evidence type="ECO:0000313" key="6">
    <source>
        <dbReference type="Proteomes" id="UP000189981"/>
    </source>
</evidence>
<dbReference type="GO" id="GO:0004125">
    <property type="term" value="F:L-seryl-tRNA(Sec) selenium transferase activity"/>
    <property type="evidence" value="ECO:0007669"/>
    <property type="project" value="TreeGrafter"/>
</dbReference>
<dbReference type="SUPFAM" id="SSF53383">
    <property type="entry name" value="PLP-dependent transferases"/>
    <property type="match status" value="1"/>
</dbReference>
<keyword evidence="2" id="KW-0663">Pyridoxal phosphate</keyword>
<keyword evidence="6" id="KW-1185">Reference proteome</keyword>
<feature type="signal peptide" evidence="3">
    <location>
        <begin position="1"/>
        <end position="21"/>
    </location>
</feature>
<dbReference type="PANTHER" id="PTHR32328:SF0">
    <property type="entry name" value="L-SERYL-TRNA(SEC) SELENIUM TRANSFERASE"/>
    <property type="match status" value="1"/>
</dbReference>
<evidence type="ECO:0000256" key="3">
    <source>
        <dbReference type="SAM" id="SignalP"/>
    </source>
</evidence>
<dbReference type="PANTHER" id="PTHR32328">
    <property type="entry name" value="L-SERYL-TRNA(SEC) SELENIUM TRANSFERASE"/>
    <property type="match status" value="1"/>
</dbReference>
<organism evidence="5 6">
    <name type="scientific">Daejeonella lutea</name>
    <dbReference type="NCBI Taxonomy" id="572036"/>
    <lineage>
        <taxon>Bacteria</taxon>
        <taxon>Pseudomonadati</taxon>
        <taxon>Bacteroidota</taxon>
        <taxon>Sphingobacteriia</taxon>
        <taxon>Sphingobacteriales</taxon>
        <taxon>Sphingobacteriaceae</taxon>
        <taxon>Daejeonella</taxon>
    </lineage>
</organism>
<dbReference type="RefSeq" id="WP_079702136.1">
    <property type="nucleotide sequence ID" value="NZ_FUYR01000001.1"/>
</dbReference>
<dbReference type="Pfam" id="PF00266">
    <property type="entry name" value="Aminotran_5"/>
    <property type="match status" value="1"/>
</dbReference>
<keyword evidence="3" id="KW-0732">Signal</keyword>
<sequence>MKRRDIIKGFTLLPLTSGAIAGTLNSALGSDETRAAQPQKLTNKSIYEPLGVRPLLNGGGTVTVVGASRVLPEVQKAMDGAVKEYVHLFELMDGVGRRLAELTGAESGCITPGASAAITAATAACITGGDPDKMWMLPDTRGMKDEVIIPAYSRTAYDAAARATGAKMVQVSTVEELRAAVGPKTAMVLVLGGALSRTGPLSVSVIAGVTKPMGIPIVVDAAAEGLEVPNPHLSQGADLVAYSGGKKLRGPQCSGLLIGRKDLIPAARINTGPHHGFGRGYKVGREEIMGLMAAVEMWFKRDMEAEAKQSAALVQNMASRLKNIPGLILTANAASLRISWDMEKIPLTGSDAERLLYDGNPRIVVSLSGSYLPFPPNLQPSISVNASQLEPGEDRIIADRIFTLMSNPPKLDKPSGNPSADLTGQWDLQIMFTASTVSHTFVIEQQGNKLVGTHYGSIGSRGLEGSIYGDDVLIRSSYSAGGARINYTFTGKIIAGELIGKLSLSEYGHAEWKATRHVYPPLLVR</sequence>